<keyword evidence="2" id="KW-1185">Reference proteome</keyword>
<protein>
    <recommendedName>
        <fullName evidence="3">Fungal-type protein kinase domain-containing protein</fullName>
    </recommendedName>
</protein>
<dbReference type="EMBL" id="KV427615">
    <property type="protein sequence ID" value="KZT08512.1"/>
    <property type="molecule type" value="Genomic_DNA"/>
</dbReference>
<organism evidence="1 2">
    <name type="scientific">Laetiporus sulphureus 93-53</name>
    <dbReference type="NCBI Taxonomy" id="1314785"/>
    <lineage>
        <taxon>Eukaryota</taxon>
        <taxon>Fungi</taxon>
        <taxon>Dikarya</taxon>
        <taxon>Basidiomycota</taxon>
        <taxon>Agaricomycotina</taxon>
        <taxon>Agaricomycetes</taxon>
        <taxon>Polyporales</taxon>
        <taxon>Laetiporus</taxon>
    </lineage>
</organism>
<dbReference type="STRING" id="1314785.A0A165F727"/>
<evidence type="ECO:0000313" key="1">
    <source>
        <dbReference type="EMBL" id="KZT08512.1"/>
    </source>
</evidence>
<dbReference type="OrthoDB" id="3218552at2759"/>
<accession>A0A165F727</accession>
<evidence type="ECO:0000313" key="2">
    <source>
        <dbReference type="Proteomes" id="UP000076871"/>
    </source>
</evidence>
<gene>
    <name evidence="1" type="ORF">LAESUDRAFT_724020</name>
</gene>
<proteinExistence type="predicted"/>
<name>A0A165F727_9APHY</name>
<dbReference type="InParanoid" id="A0A165F727"/>
<reference evidence="1 2" key="1">
    <citation type="journal article" date="2016" name="Mol. Biol. Evol.">
        <title>Comparative Genomics of Early-Diverging Mushroom-Forming Fungi Provides Insights into the Origins of Lignocellulose Decay Capabilities.</title>
        <authorList>
            <person name="Nagy L.G."/>
            <person name="Riley R."/>
            <person name="Tritt A."/>
            <person name="Adam C."/>
            <person name="Daum C."/>
            <person name="Floudas D."/>
            <person name="Sun H."/>
            <person name="Yadav J.S."/>
            <person name="Pangilinan J."/>
            <person name="Larsson K.H."/>
            <person name="Matsuura K."/>
            <person name="Barry K."/>
            <person name="Labutti K."/>
            <person name="Kuo R."/>
            <person name="Ohm R.A."/>
            <person name="Bhattacharya S.S."/>
            <person name="Shirouzu T."/>
            <person name="Yoshinaga Y."/>
            <person name="Martin F.M."/>
            <person name="Grigoriev I.V."/>
            <person name="Hibbett D.S."/>
        </authorList>
    </citation>
    <scope>NUCLEOTIDE SEQUENCE [LARGE SCALE GENOMIC DNA]</scope>
    <source>
        <strain evidence="1 2">93-53</strain>
    </source>
</reference>
<sequence length="179" mass="20614">MPWPAKVVRQFEKVPANPSEADFHGPYNKLLYTLFPPDTDFMVDFQYVRGPWEAADLVFMFEVVFEDKPVFILELKPPGHLRYPSMRKAADRQIRSRIRDLCDNCPLPVLHAVSAFGTRLCFYRKPQGRAMEPPSIAADPELETDTAPRERWDCDILEEEGARRFQAVVEEIKQACAAL</sequence>
<dbReference type="RefSeq" id="XP_040766252.1">
    <property type="nucleotide sequence ID" value="XM_040908523.1"/>
</dbReference>
<evidence type="ECO:0008006" key="3">
    <source>
        <dbReference type="Google" id="ProtNLM"/>
    </source>
</evidence>
<dbReference type="AlphaFoldDB" id="A0A165F727"/>
<dbReference type="GeneID" id="63825552"/>
<dbReference type="Proteomes" id="UP000076871">
    <property type="component" value="Unassembled WGS sequence"/>
</dbReference>